<protein>
    <recommendedName>
        <fullName evidence="1">Platelet-derived growth factor (PDGF) family profile domain-containing protein</fullName>
    </recommendedName>
</protein>
<proteinExistence type="predicted"/>
<dbReference type="OrthoDB" id="7659262at2759"/>
<dbReference type="SUPFAM" id="SSF57501">
    <property type="entry name" value="Cystine-knot cytokines"/>
    <property type="match status" value="1"/>
</dbReference>
<dbReference type="PANTHER" id="PTHR21719:SF1">
    <property type="entry name" value="FI06402P-RELATED"/>
    <property type="match status" value="1"/>
</dbReference>
<dbReference type="PANTHER" id="PTHR21719">
    <property type="entry name" value="FI06402P-RELATED"/>
    <property type="match status" value="1"/>
</dbReference>
<organism evidence="2 3">
    <name type="scientific">Trachymyrmex cornetzi</name>
    <dbReference type="NCBI Taxonomy" id="471704"/>
    <lineage>
        <taxon>Eukaryota</taxon>
        <taxon>Metazoa</taxon>
        <taxon>Ecdysozoa</taxon>
        <taxon>Arthropoda</taxon>
        <taxon>Hexapoda</taxon>
        <taxon>Insecta</taxon>
        <taxon>Pterygota</taxon>
        <taxon>Neoptera</taxon>
        <taxon>Endopterygota</taxon>
        <taxon>Hymenoptera</taxon>
        <taxon>Apocrita</taxon>
        <taxon>Aculeata</taxon>
        <taxon>Formicoidea</taxon>
        <taxon>Formicidae</taxon>
        <taxon>Myrmicinae</taxon>
        <taxon>Trachymyrmex</taxon>
    </lineage>
</organism>
<evidence type="ECO:0000313" key="3">
    <source>
        <dbReference type="Proteomes" id="UP000078492"/>
    </source>
</evidence>
<dbReference type="GO" id="GO:0008083">
    <property type="term" value="F:growth factor activity"/>
    <property type="evidence" value="ECO:0007669"/>
    <property type="project" value="InterPro"/>
</dbReference>
<dbReference type="InterPro" id="IPR029034">
    <property type="entry name" value="Cystine-knot_cytokine"/>
</dbReference>
<keyword evidence="3" id="KW-1185">Reference proteome</keyword>
<dbReference type="Pfam" id="PF00341">
    <property type="entry name" value="PDGF"/>
    <property type="match status" value="1"/>
</dbReference>
<name>A0A151IRJ2_9HYME</name>
<dbReference type="PROSITE" id="PS50278">
    <property type="entry name" value="PDGF_2"/>
    <property type="match status" value="1"/>
</dbReference>
<sequence>MPGITDQFSNQVRLSFSVKNPSFEFIFRLGNQLGPIMKGKPRGSLLRLLILVLTTVDQMIVVLTAHHSGHYHRVSRRIHLPRAMEATKKFLCREPQSRAYNLRDLVHSMQPSESVNQPVYIVVKKCDSHSGCCVSPDLSCAPVSSSIYHEDIEVEVWSLLTNSTRRVWIRIEQHGRCSCEISSASERLREDTRPPSIQIL</sequence>
<accession>A0A151IRJ2</accession>
<gene>
    <name evidence="2" type="ORF">ALC57_18586</name>
</gene>
<dbReference type="Proteomes" id="UP000078492">
    <property type="component" value="Unassembled WGS sequence"/>
</dbReference>
<dbReference type="EMBL" id="KQ981126">
    <property type="protein sequence ID" value="KYN09316.1"/>
    <property type="molecule type" value="Genomic_DNA"/>
</dbReference>
<dbReference type="AlphaFoldDB" id="A0A151IRJ2"/>
<dbReference type="GO" id="GO:0016020">
    <property type="term" value="C:membrane"/>
    <property type="evidence" value="ECO:0007669"/>
    <property type="project" value="InterPro"/>
</dbReference>
<dbReference type="InterPro" id="IPR000072">
    <property type="entry name" value="PDGF/VEGF_dom"/>
</dbReference>
<dbReference type="KEGG" id="tcz:108769873"/>
<dbReference type="Gene3D" id="2.10.90.10">
    <property type="entry name" value="Cystine-knot cytokines"/>
    <property type="match status" value="1"/>
</dbReference>
<dbReference type="GO" id="GO:0035099">
    <property type="term" value="P:hemocyte migration"/>
    <property type="evidence" value="ECO:0007669"/>
    <property type="project" value="TreeGrafter"/>
</dbReference>
<evidence type="ECO:0000313" key="2">
    <source>
        <dbReference type="EMBL" id="KYN09316.1"/>
    </source>
</evidence>
<evidence type="ECO:0000259" key="1">
    <source>
        <dbReference type="PROSITE" id="PS50278"/>
    </source>
</evidence>
<feature type="domain" description="Platelet-derived growth factor (PDGF) family profile" evidence="1">
    <location>
        <begin position="79"/>
        <end position="184"/>
    </location>
</feature>
<reference evidence="2 3" key="1">
    <citation type="submission" date="2015-09" db="EMBL/GenBank/DDBJ databases">
        <title>Trachymyrmex cornetzi WGS genome.</title>
        <authorList>
            <person name="Nygaard S."/>
            <person name="Hu H."/>
            <person name="Boomsma J."/>
            <person name="Zhang G."/>
        </authorList>
    </citation>
    <scope>NUCLEOTIDE SEQUENCE [LARGE SCALE GENOMIC DNA]</scope>
    <source>
        <strain evidence="2">Tcor2-1</strain>
        <tissue evidence="2">Whole body</tissue>
    </source>
</reference>